<dbReference type="KEGG" id="nah:F5544_13295"/>
<dbReference type="PANTHER" id="PTHR42993">
    <property type="entry name" value="MAOC-LIKE DEHYDRATASE DOMAIN-CONTAINING PROTEIN"/>
    <property type="match status" value="1"/>
</dbReference>
<evidence type="ECO:0000259" key="3">
    <source>
        <dbReference type="Pfam" id="PF01575"/>
    </source>
</evidence>
<dbReference type="InterPro" id="IPR002539">
    <property type="entry name" value="MaoC-like_dom"/>
</dbReference>
<name>A0A6G9YBK5_9NOCA</name>
<dbReference type="PANTHER" id="PTHR42993:SF1">
    <property type="entry name" value="MAOC-LIKE DEHYDRATASE DOMAIN-CONTAINING PROTEIN"/>
    <property type="match status" value="1"/>
</dbReference>
<feature type="region of interest" description="Disordered" evidence="2">
    <location>
        <begin position="1"/>
        <end position="29"/>
    </location>
</feature>
<evidence type="ECO:0000313" key="5">
    <source>
        <dbReference type="Proteomes" id="UP000503540"/>
    </source>
</evidence>
<dbReference type="Proteomes" id="UP000503540">
    <property type="component" value="Chromosome"/>
</dbReference>
<dbReference type="CDD" id="cd03450">
    <property type="entry name" value="NodN"/>
    <property type="match status" value="1"/>
</dbReference>
<keyword evidence="5" id="KW-1185">Reference proteome</keyword>
<proteinExistence type="inferred from homology"/>
<dbReference type="Gene3D" id="3.10.129.10">
    <property type="entry name" value="Hotdog Thioesterase"/>
    <property type="match status" value="1"/>
</dbReference>
<dbReference type="Pfam" id="PF01575">
    <property type="entry name" value="MaoC_dehydratas"/>
    <property type="match status" value="1"/>
</dbReference>
<dbReference type="InterPro" id="IPR029069">
    <property type="entry name" value="HotDog_dom_sf"/>
</dbReference>
<accession>A0A6G9YBK5</accession>
<comment type="similarity">
    <text evidence="1">Belongs to the enoyl-CoA hydratase/isomerase family.</text>
</comment>
<sequence length="203" mass="21830">MPPCRSNAPLRDLLVSSPNPRQPTCEIPGARPPVVGSIPVWPNGFPRYRGDMSEPITFTMATLRQAAGTDLGVSRWLTVAQERIDAFAAATEDRQWIHVDPERAAAGPFGTTVAHGYLTLSLLPPLMADLIAITDASARLNYGLNKVRFPAPVPADSRIRARAVIVGVDEVAGGLQVVVRASIEREGGEKPVCVAEYLVRALD</sequence>
<organism evidence="4 5">
    <name type="scientific">Nocardia arthritidis</name>
    <dbReference type="NCBI Taxonomy" id="228602"/>
    <lineage>
        <taxon>Bacteria</taxon>
        <taxon>Bacillati</taxon>
        <taxon>Actinomycetota</taxon>
        <taxon>Actinomycetes</taxon>
        <taxon>Mycobacteriales</taxon>
        <taxon>Nocardiaceae</taxon>
        <taxon>Nocardia</taxon>
    </lineage>
</organism>
<feature type="domain" description="MaoC-like" evidence="3">
    <location>
        <begin position="66"/>
        <end position="180"/>
    </location>
</feature>
<dbReference type="InterPro" id="IPR039375">
    <property type="entry name" value="NodN-like"/>
</dbReference>
<evidence type="ECO:0000256" key="2">
    <source>
        <dbReference type="SAM" id="MobiDB-lite"/>
    </source>
</evidence>
<dbReference type="AlphaFoldDB" id="A0A6G9YBK5"/>
<dbReference type="SUPFAM" id="SSF54637">
    <property type="entry name" value="Thioesterase/thiol ester dehydrase-isomerase"/>
    <property type="match status" value="1"/>
</dbReference>
<protein>
    <submittedName>
        <fullName evidence="4">Dehydratase</fullName>
    </submittedName>
</protein>
<evidence type="ECO:0000313" key="4">
    <source>
        <dbReference type="EMBL" id="QIS10548.1"/>
    </source>
</evidence>
<gene>
    <name evidence="4" type="ORF">F5544_13295</name>
</gene>
<reference evidence="4 5" key="1">
    <citation type="journal article" date="2019" name="ACS Chem. Biol.">
        <title>Identification and Mobilization of a Cryptic Antibiotic Biosynthesis Gene Locus from a Human-Pathogenic Nocardia Isolate.</title>
        <authorList>
            <person name="Herisse M."/>
            <person name="Ishida K."/>
            <person name="Porter J.L."/>
            <person name="Howden B."/>
            <person name="Hertweck C."/>
            <person name="Stinear T.P."/>
            <person name="Pidot S.J."/>
        </authorList>
    </citation>
    <scope>NUCLEOTIDE SEQUENCE [LARGE SCALE GENOMIC DNA]</scope>
    <source>
        <strain evidence="4 5">AUSMDU00012717</strain>
    </source>
</reference>
<evidence type="ECO:0000256" key="1">
    <source>
        <dbReference type="ARBA" id="ARBA00005254"/>
    </source>
</evidence>
<dbReference type="EMBL" id="CP046172">
    <property type="protein sequence ID" value="QIS10548.1"/>
    <property type="molecule type" value="Genomic_DNA"/>
</dbReference>